<dbReference type="InterPro" id="IPR011989">
    <property type="entry name" value="ARM-like"/>
</dbReference>
<gene>
    <name evidence="1" type="ORF">PGLA2088_LOCUS3145</name>
</gene>
<reference evidence="1" key="1">
    <citation type="submission" date="2021-02" db="EMBL/GenBank/DDBJ databases">
        <authorList>
            <person name="Dougan E. K."/>
            <person name="Rhodes N."/>
            <person name="Thang M."/>
            <person name="Chan C."/>
        </authorList>
    </citation>
    <scope>NUCLEOTIDE SEQUENCE</scope>
</reference>
<dbReference type="EMBL" id="CAJNNW010002667">
    <property type="protein sequence ID" value="CAE8644538.1"/>
    <property type="molecule type" value="Genomic_DNA"/>
</dbReference>
<organism evidence="1 2">
    <name type="scientific">Polarella glacialis</name>
    <name type="common">Dinoflagellate</name>
    <dbReference type="NCBI Taxonomy" id="89957"/>
    <lineage>
        <taxon>Eukaryota</taxon>
        <taxon>Sar</taxon>
        <taxon>Alveolata</taxon>
        <taxon>Dinophyceae</taxon>
        <taxon>Suessiales</taxon>
        <taxon>Suessiaceae</taxon>
        <taxon>Polarella</taxon>
    </lineage>
</organism>
<comment type="caution">
    <text evidence="1">The sequence shown here is derived from an EMBL/GenBank/DDBJ whole genome shotgun (WGS) entry which is preliminary data.</text>
</comment>
<name>A0A813I343_POLGL</name>
<dbReference type="AlphaFoldDB" id="A0A813I343"/>
<dbReference type="Proteomes" id="UP000626109">
    <property type="component" value="Unassembled WGS sequence"/>
</dbReference>
<evidence type="ECO:0000313" key="2">
    <source>
        <dbReference type="Proteomes" id="UP000626109"/>
    </source>
</evidence>
<accession>A0A813I343</accession>
<sequence>MPISLDPEAHEAGMLWEIGVVLNRFWTLNLAGSSGTYRRHLVRLGFDRALLTLLRLLLCLPVEEAEFTVEIVLRVLASLGFVHSRLSRAGPRILLSPALADAVLSALRQFAGNELVAARGLRLLASLVYNCDASKQVLDRFGGLDPIVAAMVRHDETEAVLSAGMSAVVNFTFPHEVGRIHQRDFGYVVPQNGSIYSLCRELFKNASSVMPGRVQQVKMGYFSGKTFRSGVDLSIICAQAASTTMSSEEEDGPAKRPVQHLYMTGNQSCRDHLRRIIKQAIVDNIGLRCLPDYEVVMFYSGIAERQRLVRAFKHVAPQLHAVHPCFVPYWSKTHPTNSELWFLWAGRGRPTVAPPSMSHELSCEAWGPDSPGMPHGQAWSETVVRMDGNDVLADKSSCFEAVRCVASMLRRLKEHAQSALAMDDYSAASSRKDSELFRKLVCELEEATDQCELCRQDAAPFLELLRAGPGQEQWEDIVRLTSVQTETLLVDEIRFLQDTISSTFLHGAHAGQPIEQLVEDLRLGRAQLSKLGIEVVRWHGRYRTLGHRRMWALKSWAAEIQKSKSESGAASIQVTVLPLVGDVVDYYGRSALQLFLRACSTENDGVSIEVRKRRK</sequence>
<evidence type="ECO:0000313" key="1">
    <source>
        <dbReference type="EMBL" id="CAE8644538.1"/>
    </source>
</evidence>
<dbReference type="Gene3D" id="1.25.10.10">
    <property type="entry name" value="Leucine-rich Repeat Variant"/>
    <property type="match status" value="1"/>
</dbReference>
<proteinExistence type="predicted"/>
<protein>
    <submittedName>
        <fullName evidence="1">Uncharacterized protein</fullName>
    </submittedName>
</protein>